<evidence type="ECO:0000313" key="2">
    <source>
        <dbReference type="EMBL" id="PZV84022.1"/>
    </source>
</evidence>
<keyword evidence="3" id="KW-1185">Reference proteome</keyword>
<name>A0A326RVW4_9BACT</name>
<feature type="chain" id="PRO_5016379593" evidence="1">
    <location>
        <begin position="24"/>
        <end position="170"/>
    </location>
</feature>
<dbReference type="OrthoDB" id="823720at2"/>
<comment type="caution">
    <text evidence="2">The sequence shown here is derived from an EMBL/GenBank/DDBJ whole genome shotgun (WGS) entry which is preliminary data.</text>
</comment>
<dbReference type="AlphaFoldDB" id="A0A326RVW4"/>
<proteinExistence type="predicted"/>
<gene>
    <name evidence="2" type="ORF">CLV31_105249</name>
</gene>
<evidence type="ECO:0000313" key="3">
    <source>
        <dbReference type="Proteomes" id="UP000248917"/>
    </source>
</evidence>
<sequence>MKKPVLILLLALVCQLASGQSQAKDFILLKRGANQKTQIRFYPGESITYKSKKLGYFITDKIVNLDTEFIYLTENILSPTDILEVDIRDKDSRNRTLKNLTGLFLGAGTLLLAVEGVNSIYQEGNLSIDSGIATTSGILLGTGLALLPVRYKTFSQTGKNRVQIILMRLE</sequence>
<feature type="signal peptide" evidence="1">
    <location>
        <begin position="1"/>
        <end position="23"/>
    </location>
</feature>
<keyword evidence="1" id="KW-0732">Signal</keyword>
<accession>A0A326RVW4</accession>
<reference evidence="2 3" key="1">
    <citation type="submission" date="2018-06" db="EMBL/GenBank/DDBJ databases">
        <title>Genomic Encyclopedia of Archaeal and Bacterial Type Strains, Phase II (KMG-II): from individual species to whole genera.</title>
        <authorList>
            <person name="Goeker M."/>
        </authorList>
    </citation>
    <scope>NUCLEOTIDE SEQUENCE [LARGE SCALE GENOMIC DNA]</scope>
    <source>
        <strain evidence="2 3">T4</strain>
    </source>
</reference>
<protein>
    <submittedName>
        <fullName evidence="2">Uncharacterized protein</fullName>
    </submittedName>
</protein>
<dbReference type="EMBL" id="QKTX01000005">
    <property type="protein sequence ID" value="PZV84022.1"/>
    <property type="molecule type" value="Genomic_DNA"/>
</dbReference>
<dbReference type="Proteomes" id="UP000248917">
    <property type="component" value="Unassembled WGS sequence"/>
</dbReference>
<dbReference type="RefSeq" id="WP_111392621.1">
    <property type="nucleotide sequence ID" value="NZ_QKTX01000005.1"/>
</dbReference>
<evidence type="ECO:0000256" key="1">
    <source>
        <dbReference type="SAM" id="SignalP"/>
    </source>
</evidence>
<organism evidence="2 3">
    <name type="scientific">Algoriphagus aquaeductus</name>
    <dbReference type="NCBI Taxonomy" id="475299"/>
    <lineage>
        <taxon>Bacteria</taxon>
        <taxon>Pseudomonadati</taxon>
        <taxon>Bacteroidota</taxon>
        <taxon>Cytophagia</taxon>
        <taxon>Cytophagales</taxon>
        <taxon>Cyclobacteriaceae</taxon>
        <taxon>Algoriphagus</taxon>
    </lineage>
</organism>